<dbReference type="SUPFAM" id="SSF52833">
    <property type="entry name" value="Thioredoxin-like"/>
    <property type="match status" value="1"/>
</dbReference>
<name>A0A940NRV1_9BACI</name>
<dbReference type="Gene3D" id="3.40.30.10">
    <property type="entry name" value="Glutaredoxin"/>
    <property type="match status" value="1"/>
</dbReference>
<evidence type="ECO:0000313" key="1">
    <source>
        <dbReference type="EMBL" id="MBP0726383.1"/>
    </source>
</evidence>
<dbReference type="RefSeq" id="WP_209406721.1">
    <property type="nucleotide sequence ID" value="NZ_JAGIYQ010000010.1"/>
</dbReference>
<reference evidence="1" key="1">
    <citation type="submission" date="2021-04" db="EMBL/GenBank/DDBJ databases">
        <title>Genome seq and assembly of Bacillus sp.</title>
        <authorList>
            <person name="Chhetri G."/>
        </authorList>
    </citation>
    <scope>NUCLEOTIDE SEQUENCE</scope>
    <source>
        <strain evidence="1">RG28</strain>
    </source>
</reference>
<sequence length="109" mass="12453">MVKHVTTTQQFDELLQSNDPFVFLKHSTTCPISAAAYSEFLAFASSFEDIPCYFLHVQDERPLSNYIAEQIGVRHESPQLFIFKGGKPIYHTSHFSIKKDAIKEALETK</sequence>
<evidence type="ECO:0000313" key="2">
    <source>
        <dbReference type="Proteomes" id="UP000682134"/>
    </source>
</evidence>
<dbReference type="Pfam" id="PF11009">
    <property type="entry name" value="BrxC"/>
    <property type="match status" value="1"/>
</dbReference>
<keyword evidence="2" id="KW-1185">Reference proteome</keyword>
<proteinExistence type="predicted"/>
<dbReference type="Proteomes" id="UP000682134">
    <property type="component" value="Unassembled WGS sequence"/>
</dbReference>
<organism evidence="1 2">
    <name type="scientific">Gottfriedia endophytica</name>
    <dbReference type="NCBI Taxonomy" id="2820819"/>
    <lineage>
        <taxon>Bacteria</taxon>
        <taxon>Bacillati</taxon>
        <taxon>Bacillota</taxon>
        <taxon>Bacilli</taxon>
        <taxon>Bacillales</taxon>
        <taxon>Bacillaceae</taxon>
        <taxon>Gottfriedia</taxon>
    </lineage>
</organism>
<dbReference type="InterPro" id="IPR022551">
    <property type="entry name" value="BrxC"/>
</dbReference>
<protein>
    <submittedName>
        <fullName evidence="1">Bacillithiol system redox-active protein YtxJ</fullName>
    </submittedName>
</protein>
<dbReference type="EMBL" id="JAGIYQ010000010">
    <property type="protein sequence ID" value="MBP0726383.1"/>
    <property type="molecule type" value="Genomic_DNA"/>
</dbReference>
<dbReference type="InterPro" id="IPR036249">
    <property type="entry name" value="Thioredoxin-like_sf"/>
</dbReference>
<comment type="caution">
    <text evidence="1">The sequence shown here is derived from an EMBL/GenBank/DDBJ whole genome shotgun (WGS) entry which is preliminary data.</text>
</comment>
<dbReference type="NCBIfam" id="TIGR04019">
    <property type="entry name" value="B_thiol_YtxJ"/>
    <property type="match status" value="1"/>
</dbReference>
<accession>A0A940NRV1</accession>
<dbReference type="AlphaFoldDB" id="A0A940NRV1"/>
<gene>
    <name evidence="1" type="primary">ytxJ</name>
    <name evidence="1" type="ORF">J5Y03_14570</name>
</gene>